<dbReference type="Proteomes" id="UP000001261">
    <property type="component" value="Unassembled WGS sequence"/>
</dbReference>
<gene>
    <name evidence="1" type="ORF">CIMG_12956</name>
</gene>
<accession>J3K314</accession>
<organism evidence="1 2">
    <name type="scientific">Coccidioides immitis (strain RS)</name>
    <name type="common">Valley fever fungus</name>
    <dbReference type="NCBI Taxonomy" id="246410"/>
    <lineage>
        <taxon>Eukaryota</taxon>
        <taxon>Fungi</taxon>
        <taxon>Dikarya</taxon>
        <taxon>Ascomycota</taxon>
        <taxon>Pezizomycotina</taxon>
        <taxon>Eurotiomycetes</taxon>
        <taxon>Eurotiomycetidae</taxon>
        <taxon>Onygenales</taxon>
        <taxon>Onygenaceae</taxon>
        <taxon>Coccidioides</taxon>
    </lineage>
</organism>
<evidence type="ECO:0000313" key="2">
    <source>
        <dbReference type="Proteomes" id="UP000001261"/>
    </source>
</evidence>
<evidence type="ECO:0000313" key="1">
    <source>
        <dbReference type="EMBL" id="EAS28529.3"/>
    </source>
</evidence>
<sequence>MEKMKLSTIQAEISSFNYDLENLEPTDDVSTVVLLWAVWQLIAKSEKRFKNNNPENIYRLLLLLKYVLKQEKDCKQDNKVIISKYANLNAQDDSAAKTGAEAAITAVISKEFQDDIEIDSTDEDVDADFEENINNAVETVNKIICGISSDIPLPFMDKDIRKVLLEEFTKNAVDIEILFVKKCRSDNRLIADAEHLEYLEMSDNNDNNEDSVKNTVEDEILANEVELEKTAQYCTLILKVKEQNVLDSREIINETLKKFIVDKITLKSEFKKLDKNDLKTATTVIIMLYLTW</sequence>
<dbReference type="VEuPathDB" id="FungiDB:CIMG_12956"/>
<dbReference type="AlphaFoldDB" id="J3K314"/>
<name>J3K314_COCIM</name>
<reference evidence="2" key="2">
    <citation type="journal article" date="2010" name="Genome Res.">
        <title>Population genomic sequencing of Coccidioides fungi reveals recent hybridization and transposon control.</title>
        <authorList>
            <person name="Neafsey D.E."/>
            <person name="Barker B.M."/>
            <person name="Sharpton T.J."/>
            <person name="Stajich J.E."/>
            <person name="Park D.J."/>
            <person name="Whiston E."/>
            <person name="Hung C.-Y."/>
            <person name="McMahan C."/>
            <person name="White J."/>
            <person name="Sykes S."/>
            <person name="Heiman D."/>
            <person name="Young S."/>
            <person name="Zeng Q."/>
            <person name="Abouelleil A."/>
            <person name="Aftuck L."/>
            <person name="Bessette D."/>
            <person name="Brown A."/>
            <person name="FitzGerald M."/>
            <person name="Lui A."/>
            <person name="Macdonald J.P."/>
            <person name="Priest M."/>
            <person name="Orbach M.J."/>
            <person name="Galgiani J.N."/>
            <person name="Kirkland T.N."/>
            <person name="Cole G.T."/>
            <person name="Birren B.W."/>
            <person name="Henn M.R."/>
            <person name="Taylor J.W."/>
            <person name="Rounsley S.D."/>
        </authorList>
    </citation>
    <scope>GENOME REANNOTATION</scope>
    <source>
        <strain evidence="2">RS</strain>
    </source>
</reference>
<dbReference type="EMBL" id="GG704912">
    <property type="protein sequence ID" value="EAS28529.3"/>
    <property type="molecule type" value="Genomic_DNA"/>
</dbReference>
<dbReference type="InParanoid" id="J3K314"/>
<keyword evidence="2" id="KW-1185">Reference proteome</keyword>
<protein>
    <submittedName>
        <fullName evidence="1">Uncharacterized protein</fullName>
    </submittedName>
</protein>
<dbReference type="RefSeq" id="XP_001240112.2">
    <property type="nucleotide sequence ID" value="XM_001240111.2"/>
</dbReference>
<reference evidence="2" key="1">
    <citation type="journal article" date="2009" name="Genome Res.">
        <title>Comparative genomic analyses of the human fungal pathogens Coccidioides and their relatives.</title>
        <authorList>
            <person name="Sharpton T.J."/>
            <person name="Stajich J.E."/>
            <person name="Rounsley S.D."/>
            <person name="Gardner M.J."/>
            <person name="Wortman J.R."/>
            <person name="Jordar V.S."/>
            <person name="Maiti R."/>
            <person name="Kodira C.D."/>
            <person name="Neafsey D.E."/>
            <person name="Zeng Q."/>
            <person name="Hung C.-Y."/>
            <person name="McMahan C."/>
            <person name="Muszewska A."/>
            <person name="Grynberg M."/>
            <person name="Mandel M.A."/>
            <person name="Kellner E.M."/>
            <person name="Barker B.M."/>
            <person name="Galgiani J.N."/>
            <person name="Orbach M.J."/>
            <person name="Kirkland T.N."/>
            <person name="Cole G.T."/>
            <person name="Henn M.R."/>
            <person name="Birren B.W."/>
            <person name="Taylor J.W."/>
        </authorList>
    </citation>
    <scope>NUCLEOTIDE SEQUENCE [LARGE SCALE GENOMIC DNA]</scope>
    <source>
        <strain evidence="2">RS</strain>
    </source>
</reference>
<dbReference type="KEGG" id="cim:CIMG_12956"/>
<proteinExistence type="predicted"/>
<dbReference type="GeneID" id="24164583"/>